<comment type="caution">
    <text evidence="2">The sequence shown here is derived from an EMBL/GenBank/DDBJ whole genome shotgun (WGS) entry which is preliminary data.</text>
</comment>
<organism evidence="2 4">
    <name type="scientific">Aequorivita flava</name>
    <dbReference type="NCBI Taxonomy" id="3114371"/>
    <lineage>
        <taxon>Bacteria</taxon>
        <taxon>Pseudomonadati</taxon>
        <taxon>Bacteroidota</taxon>
        <taxon>Flavobacteriia</taxon>
        <taxon>Flavobacteriales</taxon>
        <taxon>Flavobacteriaceae</taxon>
        <taxon>Aequorivita</taxon>
    </lineage>
</organism>
<evidence type="ECO:0000313" key="5">
    <source>
        <dbReference type="Proteomes" id="UP001390963"/>
    </source>
</evidence>
<feature type="domain" description="Type II CBASS E2 protein" evidence="1">
    <location>
        <begin position="29"/>
        <end position="145"/>
    </location>
</feature>
<keyword evidence="5" id="KW-1185">Reference proteome</keyword>
<protein>
    <recommendedName>
        <fullName evidence="1">Type II CBASS E2 protein domain-containing protein</fullName>
    </recommendedName>
</protein>
<accession>A0AB35YRC5</accession>
<evidence type="ECO:0000259" key="1">
    <source>
        <dbReference type="Pfam" id="PF26395"/>
    </source>
</evidence>
<proteinExistence type="predicted"/>
<evidence type="ECO:0000313" key="4">
    <source>
        <dbReference type="Proteomes" id="UP001388259"/>
    </source>
</evidence>
<dbReference type="Proteomes" id="UP001388259">
    <property type="component" value="Unassembled WGS sequence"/>
</dbReference>
<evidence type="ECO:0000313" key="2">
    <source>
        <dbReference type="EMBL" id="MEM0517238.1"/>
    </source>
</evidence>
<name>A0AB35YRC5_9FLAO</name>
<gene>
    <name evidence="3" type="ORF">VZD24_00710</name>
    <name evidence="2" type="ORF">VZD85_02650</name>
</gene>
<evidence type="ECO:0000313" key="3">
    <source>
        <dbReference type="EMBL" id="MEM0572021.1"/>
    </source>
</evidence>
<dbReference type="InterPro" id="IPR058588">
    <property type="entry name" value="E2-CBASS"/>
</dbReference>
<sequence length="153" mass="18685">MAKNYFNRRRVGSKERKGLISRGILIREKKFLESEYSFLDCKIVWNKLIVRGSFKPTAYSVTYYYRIEYDGIYSPSVFVEEPIIERNEDIHMYPQDNSLCLYFPKDMKWDVKNHNLFDTIVPWTNEWFVFYEKYLISGKWEHPFVQHLRVKEK</sequence>
<dbReference type="AlphaFoldDB" id="A0AB35YRC5"/>
<dbReference type="Proteomes" id="UP001390963">
    <property type="component" value="Unassembled WGS sequence"/>
</dbReference>
<dbReference type="EMBL" id="JBANCF010000001">
    <property type="protein sequence ID" value="MEM0572021.1"/>
    <property type="molecule type" value="Genomic_DNA"/>
</dbReference>
<dbReference type="Pfam" id="PF26395">
    <property type="entry name" value="E2-CBASS"/>
    <property type="match status" value="1"/>
</dbReference>
<dbReference type="EMBL" id="JAZBJM010000001">
    <property type="protein sequence ID" value="MEM0517238.1"/>
    <property type="molecule type" value="Genomic_DNA"/>
</dbReference>
<reference evidence="2 5" key="1">
    <citation type="submission" date="2024-01" db="EMBL/GenBank/DDBJ databases">
        <title>Aequorivita flavus sp. nov., isolated from deep-sea sediment.</title>
        <authorList>
            <person name="Chen X."/>
        </authorList>
    </citation>
    <scope>NUCLEOTIDE SEQUENCE</scope>
    <source>
        <strain evidence="2">MCCC 1A16923</strain>
        <strain evidence="3 5">MCCC 1A16935</strain>
    </source>
</reference>
<dbReference type="RefSeq" id="WP_342686625.1">
    <property type="nucleotide sequence ID" value="NZ_JAZBJM010000001.1"/>
</dbReference>